<sequence length="66" mass="7365">MKTDTERLDAIGEHGLCISRHDVMGPDGWDERWVCHYQDRIAVAPTIREALDAAVLDIMTGGQLTN</sequence>
<organism evidence="1">
    <name type="scientific">uncultured Caudovirales phage</name>
    <dbReference type="NCBI Taxonomy" id="2100421"/>
    <lineage>
        <taxon>Viruses</taxon>
        <taxon>Duplodnaviria</taxon>
        <taxon>Heunggongvirae</taxon>
        <taxon>Uroviricota</taxon>
        <taxon>Caudoviricetes</taxon>
        <taxon>Peduoviridae</taxon>
        <taxon>Maltschvirus</taxon>
        <taxon>Maltschvirus maltsch</taxon>
    </lineage>
</organism>
<protein>
    <submittedName>
        <fullName evidence="1">Uncharacterized protein</fullName>
    </submittedName>
</protein>
<evidence type="ECO:0000313" key="2">
    <source>
        <dbReference type="EMBL" id="CAB4200276.1"/>
    </source>
</evidence>
<reference evidence="1" key="1">
    <citation type="submission" date="2020-05" db="EMBL/GenBank/DDBJ databases">
        <authorList>
            <person name="Chiriac C."/>
            <person name="Salcher M."/>
            <person name="Ghai R."/>
            <person name="Kavagutti S V."/>
        </authorList>
    </citation>
    <scope>NUCLEOTIDE SEQUENCE</scope>
</reference>
<evidence type="ECO:0000313" key="1">
    <source>
        <dbReference type="EMBL" id="CAB4171995.1"/>
    </source>
</evidence>
<gene>
    <name evidence="2" type="ORF">UFOVP1358_42</name>
    <name evidence="1" type="ORF">UFOVP931_36</name>
</gene>
<accession>A0A6J5PRW6</accession>
<dbReference type="EMBL" id="LR797302">
    <property type="protein sequence ID" value="CAB4200276.1"/>
    <property type="molecule type" value="Genomic_DNA"/>
</dbReference>
<name>A0A6J5PRW6_9CAUD</name>
<proteinExistence type="predicted"/>
<dbReference type="EMBL" id="LR796870">
    <property type="protein sequence ID" value="CAB4171995.1"/>
    <property type="molecule type" value="Genomic_DNA"/>
</dbReference>